<reference evidence="2 3" key="1">
    <citation type="journal article" date="2017" name="Nat. Commun.">
        <title>Genome assembly with in vitro proximity ligation data and whole-genome triplication in lettuce.</title>
        <authorList>
            <person name="Reyes-Chin-Wo S."/>
            <person name="Wang Z."/>
            <person name="Yang X."/>
            <person name="Kozik A."/>
            <person name="Arikit S."/>
            <person name="Song C."/>
            <person name="Xia L."/>
            <person name="Froenicke L."/>
            <person name="Lavelle D.O."/>
            <person name="Truco M.J."/>
            <person name="Xia R."/>
            <person name="Zhu S."/>
            <person name="Xu C."/>
            <person name="Xu H."/>
            <person name="Xu X."/>
            <person name="Cox K."/>
            <person name="Korf I."/>
            <person name="Meyers B.C."/>
            <person name="Michelmore R.W."/>
        </authorList>
    </citation>
    <scope>NUCLEOTIDE SEQUENCE [LARGE SCALE GENOMIC DNA]</scope>
    <source>
        <strain evidence="3">cv. Salinas</strain>
        <tissue evidence="2">Seedlings</tissue>
    </source>
</reference>
<comment type="caution">
    <text evidence="2">The sequence shown here is derived from an EMBL/GenBank/DDBJ whole genome shotgun (WGS) entry which is preliminary data.</text>
</comment>
<proteinExistence type="predicted"/>
<gene>
    <name evidence="2" type="ORF">LSAT_V11C400157390</name>
</gene>
<organism evidence="2 3">
    <name type="scientific">Lactuca sativa</name>
    <name type="common">Garden lettuce</name>
    <dbReference type="NCBI Taxonomy" id="4236"/>
    <lineage>
        <taxon>Eukaryota</taxon>
        <taxon>Viridiplantae</taxon>
        <taxon>Streptophyta</taxon>
        <taxon>Embryophyta</taxon>
        <taxon>Tracheophyta</taxon>
        <taxon>Spermatophyta</taxon>
        <taxon>Magnoliopsida</taxon>
        <taxon>eudicotyledons</taxon>
        <taxon>Gunneridae</taxon>
        <taxon>Pentapetalae</taxon>
        <taxon>asterids</taxon>
        <taxon>campanulids</taxon>
        <taxon>Asterales</taxon>
        <taxon>Asteraceae</taxon>
        <taxon>Cichorioideae</taxon>
        <taxon>Cichorieae</taxon>
        <taxon>Lactucinae</taxon>
        <taxon>Lactuca</taxon>
    </lineage>
</organism>
<feature type="chain" id="PRO_5040423947" evidence="1">
    <location>
        <begin position="25"/>
        <end position="99"/>
    </location>
</feature>
<evidence type="ECO:0000313" key="2">
    <source>
        <dbReference type="EMBL" id="KAJ0212012.1"/>
    </source>
</evidence>
<evidence type="ECO:0000256" key="1">
    <source>
        <dbReference type="SAM" id="SignalP"/>
    </source>
</evidence>
<dbReference type="EMBL" id="NBSK02000004">
    <property type="protein sequence ID" value="KAJ0212012.1"/>
    <property type="molecule type" value="Genomic_DNA"/>
</dbReference>
<name>A0A9R1XLL0_LACSA</name>
<feature type="signal peptide" evidence="1">
    <location>
        <begin position="1"/>
        <end position="24"/>
    </location>
</feature>
<evidence type="ECO:0000313" key="3">
    <source>
        <dbReference type="Proteomes" id="UP000235145"/>
    </source>
</evidence>
<accession>A0A9R1XLL0</accession>
<sequence length="99" mass="11012">MASPLFSCILEISMLLISWHRALSWLVQLHMIKDTFLHGVRDLLGIHSNDKCTLIQSLQQLLFASSTIAQPILTPQVCNSFIKASSSSSSSSFLINICY</sequence>
<keyword evidence="1" id="KW-0732">Signal</keyword>
<keyword evidence="3" id="KW-1185">Reference proteome</keyword>
<protein>
    <submittedName>
        <fullName evidence="2">Uncharacterized protein</fullName>
    </submittedName>
</protein>
<dbReference type="AlphaFoldDB" id="A0A9R1XLL0"/>
<dbReference type="Proteomes" id="UP000235145">
    <property type="component" value="Unassembled WGS sequence"/>
</dbReference>